<protein>
    <submittedName>
        <fullName evidence="2">Uncharacterized protein</fullName>
    </submittedName>
</protein>
<name>A0A1I8FD55_9PLAT</name>
<dbReference type="AlphaFoldDB" id="A0A1I8FD55"/>
<dbReference type="Proteomes" id="UP000095280">
    <property type="component" value="Unplaced"/>
</dbReference>
<proteinExistence type="predicted"/>
<organism evidence="1 2">
    <name type="scientific">Macrostomum lignano</name>
    <dbReference type="NCBI Taxonomy" id="282301"/>
    <lineage>
        <taxon>Eukaryota</taxon>
        <taxon>Metazoa</taxon>
        <taxon>Spiralia</taxon>
        <taxon>Lophotrochozoa</taxon>
        <taxon>Platyhelminthes</taxon>
        <taxon>Rhabditophora</taxon>
        <taxon>Macrostomorpha</taxon>
        <taxon>Macrostomida</taxon>
        <taxon>Macrostomidae</taxon>
        <taxon>Macrostomum</taxon>
    </lineage>
</organism>
<evidence type="ECO:0000313" key="2">
    <source>
        <dbReference type="WBParaSite" id="maker-unitig_28566-snap-gene-0.3-mRNA-1"/>
    </source>
</evidence>
<accession>A0A1I8FD55</accession>
<keyword evidence="1" id="KW-1185">Reference proteome</keyword>
<dbReference type="WBParaSite" id="maker-unitig_28566-snap-gene-0.3-mRNA-1">
    <property type="protein sequence ID" value="maker-unitig_28566-snap-gene-0.3-mRNA-1"/>
    <property type="gene ID" value="maker-unitig_28566-snap-gene-0.3"/>
</dbReference>
<evidence type="ECO:0000313" key="1">
    <source>
        <dbReference type="Proteomes" id="UP000095280"/>
    </source>
</evidence>
<sequence>MSTKSSHRPSPGQERRKRWRVKADESLMATIMSLIKKYDRLLNERPLLTKAATSTRVLFMCGPVSCFGNIYELLLNGR</sequence>
<reference evidence="2" key="1">
    <citation type="submission" date="2016-11" db="UniProtKB">
        <authorList>
            <consortium name="WormBaseParasite"/>
        </authorList>
    </citation>
    <scope>IDENTIFICATION</scope>
</reference>